<name>A0A1J5MX22_9BACT</name>
<keyword evidence="2" id="KW-1185">Reference proteome</keyword>
<organism evidence="1 2">
    <name type="scientific">Pseudodesulfovibrio hydrargyri</name>
    <dbReference type="NCBI Taxonomy" id="2125990"/>
    <lineage>
        <taxon>Bacteria</taxon>
        <taxon>Pseudomonadati</taxon>
        <taxon>Thermodesulfobacteriota</taxon>
        <taxon>Desulfovibrionia</taxon>
        <taxon>Desulfovibrionales</taxon>
        <taxon>Desulfovibrionaceae</taxon>
    </lineage>
</organism>
<comment type="caution">
    <text evidence="1">The sequence shown here is derived from an EMBL/GenBank/DDBJ whole genome shotgun (WGS) entry which is preliminary data.</text>
</comment>
<evidence type="ECO:0000313" key="2">
    <source>
        <dbReference type="Proteomes" id="UP000181901"/>
    </source>
</evidence>
<dbReference type="AlphaFoldDB" id="A0A1J5MX22"/>
<evidence type="ECO:0008006" key="3">
    <source>
        <dbReference type="Google" id="ProtNLM"/>
    </source>
</evidence>
<dbReference type="InterPro" id="IPR036086">
    <property type="entry name" value="ParB/Sulfiredoxin_sf"/>
</dbReference>
<accession>A0A1J5MX22</accession>
<dbReference type="Proteomes" id="UP000181901">
    <property type="component" value="Unassembled WGS sequence"/>
</dbReference>
<proteinExistence type="predicted"/>
<gene>
    <name evidence="1" type="ORF">BerOc1_03070</name>
</gene>
<dbReference type="EMBL" id="LKAQ01000004">
    <property type="protein sequence ID" value="OIQ51125.1"/>
    <property type="molecule type" value="Genomic_DNA"/>
</dbReference>
<dbReference type="RefSeq" id="WP_129586550.1">
    <property type="nucleotide sequence ID" value="NZ_LKAQ01000004.1"/>
</dbReference>
<dbReference type="OrthoDB" id="3176965at2"/>
<sequence length="442" mass="49323">MKYEINIVPRSERETLIAQRVDNSDKTGTPIYEFRGGEYTPKVISVGINLPVYRMGNCRVFSAQQSAIAKQGLEKDHFSKGQEKSSVQTEQHTLLVKLAERKTTNVTPIIEVLSRDGQREPILITSTGVVVNGNRRLAAMRELYRRDDGSVDNRFSHVECAVLPPDTTADEIDDIEADLQARPETKLEYDWVGDAQLVRRQINKGRTPKEVGDRLRRSEADIKNVLQSLEEADLYLNEWIGKPGQYDLVSGDGEQIFGDIPKKIARKESGLQNASRVIAWSLYENRDQVPGRVYSYNAAFGNLAPQVLDILNDQLDLDDATGDDLDSEDDDFLIDIEEDNGVNDYSLIIDALKNEESKEEAVVALIDACQTALEREKGKKSEKAALKALSQVNAKLTGIDVLSAGEHTLPGMKKQIESIQALLIKMNEAVDKRMVGTENDSM</sequence>
<protein>
    <recommendedName>
        <fullName evidence="3">ParB/Sulfiredoxin domain-containing protein</fullName>
    </recommendedName>
</protein>
<evidence type="ECO:0000313" key="1">
    <source>
        <dbReference type="EMBL" id="OIQ51125.1"/>
    </source>
</evidence>
<reference evidence="1 2" key="1">
    <citation type="submission" date="2015-09" db="EMBL/GenBank/DDBJ databases">
        <title>Genome of Desulfovibrio dechloracetivorans BerOc1, a mercury methylating strain isolated from highly hydrocarbons and metals contaminated coastal sediments.</title>
        <authorList>
            <person name="Goni Urriza M."/>
            <person name="Gassie C."/>
            <person name="Bouchez O."/>
            <person name="Klopp C."/>
            <person name="Ranchou-Peyruse A."/>
            <person name="Remy G."/>
        </authorList>
    </citation>
    <scope>NUCLEOTIDE SEQUENCE [LARGE SCALE GENOMIC DNA]</scope>
    <source>
        <strain evidence="1 2">BerOc1</strain>
    </source>
</reference>
<dbReference type="SUPFAM" id="SSF110849">
    <property type="entry name" value="ParB/Sulfiredoxin"/>
    <property type="match status" value="1"/>
</dbReference>